<proteinExistence type="predicted"/>
<accession>A0A177MMZ9</accession>
<organism evidence="3 4">
    <name type="scientific">Methylomonas methanica</name>
    <dbReference type="NCBI Taxonomy" id="421"/>
    <lineage>
        <taxon>Bacteria</taxon>
        <taxon>Pseudomonadati</taxon>
        <taxon>Pseudomonadota</taxon>
        <taxon>Gammaproteobacteria</taxon>
        <taxon>Methylococcales</taxon>
        <taxon>Methylococcaceae</taxon>
        <taxon>Methylomonas</taxon>
    </lineage>
</organism>
<dbReference type="AlphaFoldDB" id="A0A177MMZ9"/>
<keyword evidence="2" id="KW-0732">Signal</keyword>
<evidence type="ECO:0000256" key="2">
    <source>
        <dbReference type="SAM" id="SignalP"/>
    </source>
</evidence>
<gene>
    <name evidence="3" type="ORF">A1353_08175</name>
</gene>
<dbReference type="Proteomes" id="UP000077763">
    <property type="component" value="Unassembled WGS sequence"/>
</dbReference>
<comment type="caution">
    <text evidence="3">The sequence shown here is derived from an EMBL/GenBank/DDBJ whole genome shotgun (WGS) entry which is preliminary data.</text>
</comment>
<feature type="chain" id="PRO_5008068208" evidence="2">
    <location>
        <begin position="24"/>
        <end position="94"/>
    </location>
</feature>
<evidence type="ECO:0000256" key="1">
    <source>
        <dbReference type="SAM" id="MobiDB-lite"/>
    </source>
</evidence>
<reference evidence="3 4" key="1">
    <citation type="submission" date="2016-03" db="EMBL/GenBank/DDBJ databases">
        <authorList>
            <person name="Ploux O."/>
        </authorList>
    </citation>
    <scope>NUCLEOTIDE SEQUENCE [LARGE SCALE GENOMIC DNA]</scope>
    <source>
        <strain evidence="3 4">R-45371</strain>
    </source>
</reference>
<feature type="signal peptide" evidence="2">
    <location>
        <begin position="1"/>
        <end position="23"/>
    </location>
</feature>
<protein>
    <submittedName>
        <fullName evidence="3">Uncharacterized protein</fullName>
    </submittedName>
</protein>
<sequence length="94" mass="9495">MKSLITPALVALAATVFSAQNIAATDHDAHGGHDAMPAPTAAEAPMVKEPVKTIDKPAGNVTAPQGVPPNSKINTNRSGPSSSAGHAHEHTDAK</sequence>
<dbReference type="EMBL" id="LUUH01000030">
    <property type="protein sequence ID" value="OAI07001.1"/>
    <property type="molecule type" value="Genomic_DNA"/>
</dbReference>
<evidence type="ECO:0000313" key="3">
    <source>
        <dbReference type="EMBL" id="OAI07001.1"/>
    </source>
</evidence>
<evidence type="ECO:0000313" key="4">
    <source>
        <dbReference type="Proteomes" id="UP000077763"/>
    </source>
</evidence>
<name>A0A177MMZ9_METMH</name>
<feature type="region of interest" description="Disordered" evidence="1">
    <location>
        <begin position="56"/>
        <end position="94"/>
    </location>
</feature>
<dbReference type="RefSeq" id="WP_026601754.1">
    <property type="nucleotide sequence ID" value="NZ_LUUH01000030.1"/>
</dbReference>
<feature type="compositionally biased region" description="Polar residues" evidence="1">
    <location>
        <begin position="71"/>
        <end position="84"/>
    </location>
</feature>